<evidence type="ECO:0000256" key="7">
    <source>
        <dbReference type="ARBA" id="ARBA00022723"/>
    </source>
</evidence>
<comment type="catalytic activity">
    <reaction evidence="1">
        <text>Hydrolyzes free adenine bases from 7,8-dihydro-8-oxoguanine:adenine mismatched double-stranded DNA, leaving an apurinic site.</text>
        <dbReference type="EC" id="3.2.2.31"/>
    </reaction>
</comment>
<keyword evidence="11" id="KW-0411">Iron-sulfur</keyword>
<evidence type="ECO:0000256" key="4">
    <source>
        <dbReference type="ARBA" id="ARBA00012045"/>
    </source>
</evidence>
<reference evidence="15" key="1">
    <citation type="submission" date="2018-06" db="EMBL/GenBank/DDBJ databases">
        <title>Leveraging single-cell genomics to expand the Fungal Tree of Life.</title>
        <authorList>
            <consortium name="DOE Joint Genome Institute"/>
            <person name="Ahrendt S.R."/>
            <person name="Quandt C.A."/>
            <person name="Ciobanu D."/>
            <person name="Clum A."/>
            <person name="Salamov A."/>
            <person name="Andreopoulos B."/>
            <person name="Cheng J.-F."/>
            <person name="Woyke T."/>
            <person name="Pelin A."/>
            <person name="Henrissat B."/>
            <person name="Reynolds N."/>
            <person name="Benny G.L."/>
            <person name="Smith M.E."/>
            <person name="James T.Y."/>
            <person name="Grigoriev I.V."/>
        </authorList>
    </citation>
    <scope>NUCLEOTIDE SEQUENCE</scope>
    <source>
        <strain evidence="15">RSA 2659</strain>
    </source>
</reference>
<dbReference type="SMART" id="SM00525">
    <property type="entry name" value="FES"/>
    <property type="match status" value="1"/>
</dbReference>
<evidence type="ECO:0000313" key="16">
    <source>
        <dbReference type="Proteomes" id="UP000267251"/>
    </source>
</evidence>
<evidence type="ECO:0000256" key="12">
    <source>
        <dbReference type="ARBA" id="ARBA00023204"/>
    </source>
</evidence>
<keyword evidence="8" id="KW-0227">DNA damage</keyword>
<keyword evidence="6" id="KW-0004">4Fe-4S</keyword>
<dbReference type="CDD" id="cd00056">
    <property type="entry name" value="ENDO3c"/>
    <property type="match status" value="1"/>
</dbReference>
<evidence type="ECO:0000256" key="2">
    <source>
        <dbReference type="ARBA" id="ARBA00001966"/>
    </source>
</evidence>
<comment type="cofactor">
    <cofactor evidence="2">
        <name>[4Fe-4S] cluster</name>
        <dbReference type="ChEBI" id="CHEBI:49883"/>
    </cofactor>
</comment>
<dbReference type="GO" id="GO:0006298">
    <property type="term" value="P:mismatch repair"/>
    <property type="evidence" value="ECO:0007669"/>
    <property type="project" value="TreeGrafter"/>
</dbReference>
<dbReference type="GO" id="GO:0046872">
    <property type="term" value="F:metal ion binding"/>
    <property type="evidence" value="ECO:0007669"/>
    <property type="project" value="UniProtKB-KW"/>
</dbReference>
<protein>
    <recommendedName>
        <fullName evidence="5">Adenine DNA glycosylase</fullName>
        <ecNumber evidence="4">3.2.2.31</ecNumber>
    </recommendedName>
</protein>
<dbReference type="GO" id="GO:0005634">
    <property type="term" value="C:nucleus"/>
    <property type="evidence" value="ECO:0007669"/>
    <property type="project" value="TreeGrafter"/>
</dbReference>
<keyword evidence="10" id="KW-0408">Iron</keyword>
<dbReference type="InterPro" id="IPR044298">
    <property type="entry name" value="MIG/MutY"/>
</dbReference>
<dbReference type="Gene3D" id="1.10.1670.10">
    <property type="entry name" value="Helix-hairpin-Helix base-excision DNA repair enzymes (C-terminal)"/>
    <property type="match status" value="1"/>
</dbReference>
<dbReference type="GO" id="GO:0006285">
    <property type="term" value="P:base-excision repair, AP site formation"/>
    <property type="evidence" value="ECO:0007669"/>
    <property type="project" value="UniProtKB-ARBA"/>
</dbReference>
<keyword evidence="13" id="KW-0326">Glycosidase</keyword>
<proteinExistence type="inferred from homology"/>
<feature type="non-terminal residue" evidence="15">
    <location>
        <position position="1"/>
    </location>
</feature>
<dbReference type="EC" id="3.2.2.31" evidence="4"/>
<dbReference type="GO" id="GO:0034039">
    <property type="term" value="F:8-oxo-7,8-dihydroguanine DNA N-glycosylase activity"/>
    <property type="evidence" value="ECO:0007669"/>
    <property type="project" value="TreeGrafter"/>
</dbReference>
<comment type="similarity">
    <text evidence="3">Belongs to the Nth/MutY family.</text>
</comment>
<dbReference type="InterPro" id="IPR000445">
    <property type="entry name" value="HhH_motif"/>
</dbReference>
<dbReference type="SMART" id="SM00478">
    <property type="entry name" value="ENDO3c"/>
    <property type="match status" value="1"/>
</dbReference>
<dbReference type="GO" id="GO:0051539">
    <property type="term" value="F:4 iron, 4 sulfur cluster binding"/>
    <property type="evidence" value="ECO:0007669"/>
    <property type="project" value="UniProtKB-KW"/>
</dbReference>
<evidence type="ECO:0000313" key="15">
    <source>
        <dbReference type="EMBL" id="RKP14307.1"/>
    </source>
</evidence>
<dbReference type="InterPro" id="IPR011257">
    <property type="entry name" value="DNA_glycosylase"/>
</dbReference>
<keyword evidence="7" id="KW-0479">Metal-binding</keyword>
<gene>
    <name evidence="15" type="ORF">BJ684DRAFT_8788</name>
</gene>
<evidence type="ECO:0000256" key="3">
    <source>
        <dbReference type="ARBA" id="ARBA00008343"/>
    </source>
</evidence>
<dbReference type="GO" id="GO:0000701">
    <property type="term" value="F:purine-specific mismatch base pair DNA N-glycosylase activity"/>
    <property type="evidence" value="ECO:0007669"/>
    <property type="project" value="UniProtKB-EC"/>
</dbReference>
<dbReference type="EMBL" id="KZ987853">
    <property type="protein sequence ID" value="RKP14307.1"/>
    <property type="molecule type" value="Genomic_DNA"/>
</dbReference>
<dbReference type="OrthoDB" id="10248838at2759"/>
<sequence length="209" mass="23595">VWISETMLQQTQVKTMTPYYLRWLEKFPTVEKLALASEDEVLGIWAGLGYYSRARRLHQAARLIMEEHCGLLPRTSAELQKEIPGIGRYTAGAIASIVYREASPVVDGNVIRLLSRLRGYGGNPKSSASEGRWVWSRTVRFHPFILPPLVFYRELAEELMNASDPANHNQAMMELGSLVCTPKQPKCTECPVQQACRAHAEVDEGFFNI</sequence>
<dbReference type="SUPFAM" id="SSF48150">
    <property type="entry name" value="DNA-glycosylase"/>
    <property type="match status" value="1"/>
</dbReference>
<dbReference type="Gene3D" id="1.10.340.30">
    <property type="entry name" value="Hypothetical protein, domain 2"/>
    <property type="match status" value="1"/>
</dbReference>
<evidence type="ECO:0000256" key="5">
    <source>
        <dbReference type="ARBA" id="ARBA00022023"/>
    </source>
</evidence>
<name>A0A4P9Y5P8_9FUNG</name>
<dbReference type="FunFam" id="1.10.340.30:FF:000002">
    <property type="entry name" value="Adenine DNA glycosylase"/>
    <property type="match status" value="1"/>
</dbReference>
<feature type="domain" description="HhH-GPD" evidence="14">
    <location>
        <begin position="7"/>
        <end position="165"/>
    </location>
</feature>
<dbReference type="InterPro" id="IPR003265">
    <property type="entry name" value="HhH-GPD_domain"/>
</dbReference>
<evidence type="ECO:0000256" key="1">
    <source>
        <dbReference type="ARBA" id="ARBA00000843"/>
    </source>
</evidence>
<evidence type="ECO:0000256" key="11">
    <source>
        <dbReference type="ARBA" id="ARBA00023014"/>
    </source>
</evidence>
<organism evidence="15 16">
    <name type="scientific">Piptocephalis cylindrospora</name>
    <dbReference type="NCBI Taxonomy" id="1907219"/>
    <lineage>
        <taxon>Eukaryota</taxon>
        <taxon>Fungi</taxon>
        <taxon>Fungi incertae sedis</taxon>
        <taxon>Zoopagomycota</taxon>
        <taxon>Zoopagomycotina</taxon>
        <taxon>Zoopagomycetes</taxon>
        <taxon>Zoopagales</taxon>
        <taxon>Piptocephalidaceae</taxon>
        <taxon>Piptocephalis</taxon>
    </lineage>
</organism>
<keyword evidence="16" id="KW-1185">Reference proteome</keyword>
<dbReference type="PANTHER" id="PTHR42944">
    <property type="entry name" value="ADENINE DNA GLYCOSYLASE"/>
    <property type="match status" value="1"/>
</dbReference>
<keyword evidence="12" id="KW-0234">DNA repair</keyword>
<dbReference type="GO" id="GO:0035485">
    <property type="term" value="F:adenine/guanine mispair binding"/>
    <property type="evidence" value="ECO:0007669"/>
    <property type="project" value="TreeGrafter"/>
</dbReference>
<dbReference type="AlphaFoldDB" id="A0A4P9Y5P8"/>
<dbReference type="Pfam" id="PF00730">
    <property type="entry name" value="HhH-GPD"/>
    <property type="match status" value="1"/>
</dbReference>
<accession>A0A4P9Y5P8</accession>
<dbReference type="Proteomes" id="UP000267251">
    <property type="component" value="Unassembled WGS sequence"/>
</dbReference>
<evidence type="ECO:0000256" key="13">
    <source>
        <dbReference type="ARBA" id="ARBA00023295"/>
    </source>
</evidence>
<evidence type="ECO:0000256" key="6">
    <source>
        <dbReference type="ARBA" id="ARBA00022485"/>
    </source>
</evidence>
<evidence type="ECO:0000256" key="8">
    <source>
        <dbReference type="ARBA" id="ARBA00022763"/>
    </source>
</evidence>
<dbReference type="PANTHER" id="PTHR42944:SF1">
    <property type="entry name" value="ADENINE DNA GLYCOSYLASE"/>
    <property type="match status" value="1"/>
</dbReference>
<keyword evidence="9" id="KW-0378">Hydrolase</keyword>
<evidence type="ECO:0000256" key="10">
    <source>
        <dbReference type="ARBA" id="ARBA00023004"/>
    </source>
</evidence>
<dbReference type="GO" id="GO:0032357">
    <property type="term" value="F:oxidized purine DNA binding"/>
    <property type="evidence" value="ECO:0007669"/>
    <property type="project" value="TreeGrafter"/>
</dbReference>
<dbReference type="InterPro" id="IPR003651">
    <property type="entry name" value="Endonuclease3_FeS-loop_motif"/>
</dbReference>
<evidence type="ECO:0000256" key="9">
    <source>
        <dbReference type="ARBA" id="ARBA00022801"/>
    </source>
</evidence>
<evidence type="ECO:0000259" key="14">
    <source>
        <dbReference type="SMART" id="SM00478"/>
    </source>
</evidence>
<dbReference type="InterPro" id="IPR023170">
    <property type="entry name" value="HhH_base_excis_C"/>
</dbReference>
<dbReference type="Pfam" id="PF00633">
    <property type="entry name" value="HHH"/>
    <property type="match status" value="1"/>
</dbReference>